<protein>
    <submittedName>
        <fullName evidence="1">Uncharacterized protein</fullName>
    </submittedName>
</protein>
<dbReference type="EMBL" id="CAJNOW010015465">
    <property type="protein sequence ID" value="CAF1641940.1"/>
    <property type="molecule type" value="Genomic_DNA"/>
</dbReference>
<organism evidence="1 2">
    <name type="scientific">Rotaria magnacalcarata</name>
    <dbReference type="NCBI Taxonomy" id="392030"/>
    <lineage>
        <taxon>Eukaryota</taxon>
        <taxon>Metazoa</taxon>
        <taxon>Spiralia</taxon>
        <taxon>Gnathifera</taxon>
        <taxon>Rotifera</taxon>
        <taxon>Eurotatoria</taxon>
        <taxon>Bdelloidea</taxon>
        <taxon>Philodinida</taxon>
        <taxon>Philodinidae</taxon>
        <taxon>Rotaria</taxon>
    </lineage>
</organism>
<dbReference type="AlphaFoldDB" id="A0A816E2A5"/>
<dbReference type="Proteomes" id="UP000663834">
    <property type="component" value="Unassembled WGS sequence"/>
</dbReference>
<accession>A0A816E2A5</accession>
<proteinExistence type="predicted"/>
<name>A0A816E2A5_9BILA</name>
<reference evidence="1" key="1">
    <citation type="submission" date="2021-02" db="EMBL/GenBank/DDBJ databases">
        <authorList>
            <person name="Nowell W R."/>
        </authorList>
    </citation>
    <scope>NUCLEOTIDE SEQUENCE</scope>
</reference>
<evidence type="ECO:0000313" key="1">
    <source>
        <dbReference type="EMBL" id="CAF1641940.1"/>
    </source>
</evidence>
<gene>
    <name evidence="1" type="ORF">KQP761_LOCUS28224</name>
</gene>
<feature type="non-terminal residue" evidence="1">
    <location>
        <position position="1"/>
    </location>
</feature>
<sequence length="50" mass="6044">IDARKESCGMQRVVHHISHLEYKSRSFYLIFCRNVNYFELDFELVCCETL</sequence>
<comment type="caution">
    <text evidence="1">The sequence shown here is derived from an EMBL/GenBank/DDBJ whole genome shotgun (WGS) entry which is preliminary data.</text>
</comment>
<evidence type="ECO:0000313" key="2">
    <source>
        <dbReference type="Proteomes" id="UP000663834"/>
    </source>
</evidence>